<gene>
    <name evidence="3" type="ORF">HNQ64_003490</name>
</gene>
<name>A0A7W7YN16_9BACT</name>
<dbReference type="PANTHER" id="PTHR48081:SF6">
    <property type="entry name" value="PEPTIDASE S9 PROLYL OLIGOPEPTIDASE CATALYTIC DOMAIN-CONTAINING PROTEIN"/>
    <property type="match status" value="1"/>
</dbReference>
<dbReference type="RefSeq" id="WP_184210746.1">
    <property type="nucleotide sequence ID" value="NZ_JACHIF010000007.1"/>
</dbReference>
<feature type="domain" description="BD-FAE-like" evidence="2">
    <location>
        <begin position="63"/>
        <end position="270"/>
    </location>
</feature>
<reference evidence="3 4" key="1">
    <citation type="submission" date="2020-08" db="EMBL/GenBank/DDBJ databases">
        <title>Genomic Encyclopedia of Type Strains, Phase IV (KMG-IV): sequencing the most valuable type-strain genomes for metagenomic binning, comparative biology and taxonomic classification.</title>
        <authorList>
            <person name="Goeker M."/>
        </authorList>
    </citation>
    <scope>NUCLEOTIDE SEQUENCE [LARGE SCALE GENOMIC DNA]</scope>
    <source>
        <strain evidence="3 4">DSM 12251</strain>
    </source>
</reference>
<keyword evidence="1" id="KW-0378">Hydrolase</keyword>
<keyword evidence="4" id="KW-1185">Reference proteome</keyword>
<evidence type="ECO:0000256" key="1">
    <source>
        <dbReference type="ARBA" id="ARBA00022801"/>
    </source>
</evidence>
<accession>A0A7W7YN16</accession>
<protein>
    <submittedName>
        <fullName evidence="3">Acetyl esterase/lipase</fullName>
    </submittedName>
</protein>
<dbReference type="Pfam" id="PF20434">
    <property type="entry name" value="BD-FAE"/>
    <property type="match status" value="1"/>
</dbReference>
<dbReference type="EMBL" id="JACHIF010000007">
    <property type="protein sequence ID" value="MBB5039221.1"/>
    <property type="molecule type" value="Genomic_DNA"/>
</dbReference>
<proteinExistence type="predicted"/>
<dbReference type="InterPro" id="IPR029058">
    <property type="entry name" value="AB_hydrolase_fold"/>
</dbReference>
<dbReference type="SUPFAM" id="SSF53474">
    <property type="entry name" value="alpha/beta-Hydrolases"/>
    <property type="match status" value="1"/>
</dbReference>
<evidence type="ECO:0000313" key="3">
    <source>
        <dbReference type="EMBL" id="MBB5039221.1"/>
    </source>
</evidence>
<dbReference type="Proteomes" id="UP000534294">
    <property type="component" value="Unassembled WGS sequence"/>
</dbReference>
<dbReference type="Gene3D" id="3.40.50.1820">
    <property type="entry name" value="alpha/beta hydrolase"/>
    <property type="match status" value="1"/>
</dbReference>
<dbReference type="InterPro" id="IPR049492">
    <property type="entry name" value="BD-FAE-like_dom"/>
</dbReference>
<organism evidence="3 4">
    <name type="scientific">Prosthecobacter dejongeii</name>
    <dbReference type="NCBI Taxonomy" id="48465"/>
    <lineage>
        <taxon>Bacteria</taxon>
        <taxon>Pseudomonadati</taxon>
        <taxon>Verrucomicrobiota</taxon>
        <taxon>Verrucomicrobiia</taxon>
        <taxon>Verrucomicrobiales</taxon>
        <taxon>Verrucomicrobiaceae</taxon>
        <taxon>Prosthecobacter</taxon>
    </lineage>
</organism>
<sequence>MPKPRRKSRGKSRSFLRPFLKLVLGLVLLAVLLGGAAWWYFHPPVTATRGVLYTTRNGHDLTLDVFRPAEPNGVGILMMVSGGWQSAPEKFQPWMAASFLRRGHTVIAVSHLSQPEASIMEIVEDVHRAVRFVRHHAKEYGVDPLRLGVIGGSSGGHLGLMLATRGGPGSPVSNDPVDRESSAVQAVTVFYPVTDLINLGDSTQNLHDGGPPKSFRHSFGPHGTNLASWKIIGRDMSPIFHITPAMPPIFIIHGDADTLVPVDQSQRFQKRAAEVGRKVEVLVRPGKGHGWYTMLWDAHLFADWMTEQLSSPSL</sequence>
<evidence type="ECO:0000259" key="2">
    <source>
        <dbReference type="Pfam" id="PF20434"/>
    </source>
</evidence>
<evidence type="ECO:0000313" key="4">
    <source>
        <dbReference type="Proteomes" id="UP000534294"/>
    </source>
</evidence>
<dbReference type="AlphaFoldDB" id="A0A7W7YN16"/>
<dbReference type="GO" id="GO:0016787">
    <property type="term" value="F:hydrolase activity"/>
    <property type="evidence" value="ECO:0007669"/>
    <property type="project" value="UniProtKB-KW"/>
</dbReference>
<dbReference type="InterPro" id="IPR050300">
    <property type="entry name" value="GDXG_lipolytic_enzyme"/>
</dbReference>
<comment type="caution">
    <text evidence="3">The sequence shown here is derived from an EMBL/GenBank/DDBJ whole genome shotgun (WGS) entry which is preliminary data.</text>
</comment>
<dbReference type="PANTHER" id="PTHR48081">
    <property type="entry name" value="AB HYDROLASE SUPERFAMILY PROTEIN C4A8.06C"/>
    <property type="match status" value="1"/>
</dbReference>